<dbReference type="PANTHER" id="PTHR43133">
    <property type="entry name" value="RNA POLYMERASE ECF-TYPE SIGMA FACTO"/>
    <property type="match status" value="1"/>
</dbReference>
<keyword evidence="10" id="KW-1185">Reference proteome</keyword>
<dbReference type="InterPro" id="IPR039425">
    <property type="entry name" value="RNA_pol_sigma-70-like"/>
</dbReference>
<dbReference type="Proteomes" id="UP000444960">
    <property type="component" value="Unassembled WGS sequence"/>
</dbReference>
<feature type="domain" description="RNA polymerase sigma-70 region 2" evidence="7">
    <location>
        <begin position="31"/>
        <end position="94"/>
    </location>
</feature>
<dbReference type="Pfam" id="PF04542">
    <property type="entry name" value="Sigma70_r2"/>
    <property type="match status" value="1"/>
</dbReference>
<proteinExistence type="inferred from homology"/>
<dbReference type="PROSITE" id="PS01063">
    <property type="entry name" value="SIGMA70_ECF"/>
    <property type="match status" value="1"/>
</dbReference>
<gene>
    <name evidence="9" type="primary">rpoE_1</name>
    <name evidence="9" type="ORF">nbrc107696_10520</name>
</gene>
<dbReference type="Pfam" id="PF08281">
    <property type="entry name" value="Sigma70_r4_2"/>
    <property type="match status" value="1"/>
</dbReference>
<protein>
    <recommendedName>
        <fullName evidence="6">RNA polymerase sigma factor</fullName>
    </recommendedName>
</protein>
<dbReference type="GO" id="GO:0006950">
    <property type="term" value="P:response to stress"/>
    <property type="evidence" value="ECO:0007669"/>
    <property type="project" value="UniProtKB-ARBA"/>
</dbReference>
<dbReference type="PANTHER" id="PTHR43133:SF61">
    <property type="entry name" value="ECF RNA POLYMERASE SIGMA FACTOR SIGC"/>
    <property type="match status" value="1"/>
</dbReference>
<dbReference type="InterPro" id="IPR014284">
    <property type="entry name" value="RNA_pol_sigma-70_dom"/>
</dbReference>
<dbReference type="SUPFAM" id="SSF88946">
    <property type="entry name" value="Sigma2 domain of RNA polymerase sigma factors"/>
    <property type="match status" value="1"/>
</dbReference>
<dbReference type="InterPro" id="IPR013249">
    <property type="entry name" value="RNA_pol_sigma70_r4_t2"/>
</dbReference>
<name>A0A7I9V5E0_9ACTN</name>
<comment type="similarity">
    <text evidence="1 6">Belongs to the sigma-70 factor family. ECF subfamily.</text>
</comment>
<evidence type="ECO:0000259" key="7">
    <source>
        <dbReference type="Pfam" id="PF04542"/>
    </source>
</evidence>
<dbReference type="Gene3D" id="1.10.1740.10">
    <property type="match status" value="1"/>
</dbReference>
<organism evidence="9 10">
    <name type="scientific">Gordonia spumicola</name>
    <dbReference type="NCBI Taxonomy" id="589161"/>
    <lineage>
        <taxon>Bacteria</taxon>
        <taxon>Bacillati</taxon>
        <taxon>Actinomycetota</taxon>
        <taxon>Actinomycetes</taxon>
        <taxon>Mycobacteriales</taxon>
        <taxon>Gordoniaceae</taxon>
        <taxon>Gordonia</taxon>
    </lineage>
</organism>
<keyword evidence="5 6" id="KW-0804">Transcription</keyword>
<accession>A0A7I9V5E0</accession>
<dbReference type="GO" id="GO:0006352">
    <property type="term" value="P:DNA-templated transcription initiation"/>
    <property type="evidence" value="ECO:0007669"/>
    <property type="project" value="InterPro"/>
</dbReference>
<reference evidence="10" key="1">
    <citation type="submission" date="2019-06" db="EMBL/GenBank/DDBJ databases">
        <title>Gordonia isolated from sludge of a wastewater treatment plant.</title>
        <authorList>
            <person name="Tamura T."/>
            <person name="Aoyama K."/>
            <person name="Kang Y."/>
            <person name="Saito S."/>
            <person name="Akiyama N."/>
            <person name="Yazawa K."/>
            <person name="Gonoi T."/>
            <person name="Mikami Y."/>
        </authorList>
    </citation>
    <scope>NUCLEOTIDE SEQUENCE [LARGE SCALE GENOMIC DNA]</scope>
    <source>
        <strain evidence="10">NBRC 107696</strain>
    </source>
</reference>
<feature type="domain" description="RNA polymerase sigma factor 70 region 4 type 2" evidence="8">
    <location>
        <begin position="131"/>
        <end position="178"/>
    </location>
</feature>
<keyword evidence="2 6" id="KW-0805">Transcription regulation</keyword>
<evidence type="ECO:0000256" key="4">
    <source>
        <dbReference type="ARBA" id="ARBA00023125"/>
    </source>
</evidence>
<dbReference type="InterPro" id="IPR007627">
    <property type="entry name" value="RNA_pol_sigma70_r2"/>
</dbReference>
<dbReference type="NCBIfam" id="TIGR02937">
    <property type="entry name" value="sigma70-ECF"/>
    <property type="match status" value="1"/>
</dbReference>
<dbReference type="GO" id="GO:0016987">
    <property type="term" value="F:sigma factor activity"/>
    <property type="evidence" value="ECO:0007669"/>
    <property type="project" value="UniProtKB-KW"/>
</dbReference>
<dbReference type="OrthoDB" id="3821507at2"/>
<dbReference type="SUPFAM" id="SSF88659">
    <property type="entry name" value="Sigma3 and sigma4 domains of RNA polymerase sigma factors"/>
    <property type="match status" value="1"/>
</dbReference>
<dbReference type="InterPro" id="IPR013324">
    <property type="entry name" value="RNA_pol_sigma_r3/r4-like"/>
</dbReference>
<sequence>MGTYSAEYEAEVTHSALQAAAGDNAALDFFVRSTQADVWRFIAYLGHRSTADDLTQETFLRAIKSLPRFTAQSTARTWLLSIARRVCADEVRRAMSRPRIAGTADWVAAAETRRAQVTPIRWQEIVETKVMIDLLPEDRREALVLTQILGLSYQEAADVLGCPIGTVRSRVARAREALVEAASASDERSRSV</sequence>
<evidence type="ECO:0000259" key="8">
    <source>
        <dbReference type="Pfam" id="PF08281"/>
    </source>
</evidence>
<comment type="caution">
    <text evidence="9">The sequence shown here is derived from an EMBL/GenBank/DDBJ whole genome shotgun (WGS) entry which is preliminary data.</text>
</comment>
<evidence type="ECO:0000313" key="10">
    <source>
        <dbReference type="Proteomes" id="UP000444960"/>
    </source>
</evidence>
<evidence type="ECO:0000256" key="2">
    <source>
        <dbReference type="ARBA" id="ARBA00023015"/>
    </source>
</evidence>
<dbReference type="GO" id="GO:0003677">
    <property type="term" value="F:DNA binding"/>
    <property type="evidence" value="ECO:0007669"/>
    <property type="project" value="UniProtKB-KW"/>
</dbReference>
<evidence type="ECO:0000256" key="6">
    <source>
        <dbReference type="RuleBase" id="RU000716"/>
    </source>
</evidence>
<keyword evidence="4 6" id="KW-0238">DNA-binding</keyword>
<dbReference type="InterPro" id="IPR013325">
    <property type="entry name" value="RNA_pol_sigma_r2"/>
</dbReference>
<dbReference type="AlphaFoldDB" id="A0A7I9V5E0"/>
<dbReference type="Gene3D" id="1.10.10.10">
    <property type="entry name" value="Winged helix-like DNA-binding domain superfamily/Winged helix DNA-binding domain"/>
    <property type="match status" value="1"/>
</dbReference>
<dbReference type="RefSeq" id="WP_161894476.1">
    <property type="nucleotide sequence ID" value="NZ_BJOV01000002.1"/>
</dbReference>
<keyword evidence="3 6" id="KW-0731">Sigma factor</keyword>
<dbReference type="EMBL" id="BJOV01000002">
    <property type="protein sequence ID" value="GEE00606.1"/>
    <property type="molecule type" value="Genomic_DNA"/>
</dbReference>
<evidence type="ECO:0000256" key="1">
    <source>
        <dbReference type="ARBA" id="ARBA00010641"/>
    </source>
</evidence>
<evidence type="ECO:0000256" key="5">
    <source>
        <dbReference type="ARBA" id="ARBA00023163"/>
    </source>
</evidence>
<dbReference type="InterPro" id="IPR000838">
    <property type="entry name" value="RNA_pol_sigma70_ECF_CS"/>
</dbReference>
<evidence type="ECO:0000313" key="9">
    <source>
        <dbReference type="EMBL" id="GEE00606.1"/>
    </source>
</evidence>
<dbReference type="InterPro" id="IPR036388">
    <property type="entry name" value="WH-like_DNA-bd_sf"/>
</dbReference>
<dbReference type="CDD" id="cd06171">
    <property type="entry name" value="Sigma70_r4"/>
    <property type="match status" value="1"/>
</dbReference>
<evidence type="ECO:0000256" key="3">
    <source>
        <dbReference type="ARBA" id="ARBA00023082"/>
    </source>
</evidence>